<evidence type="ECO:0000256" key="1">
    <source>
        <dbReference type="SAM" id="MobiDB-lite"/>
    </source>
</evidence>
<dbReference type="InterPro" id="IPR036237">
    <property type="entry name" value="Xyl_isomerase-like_sf"/>
</dbReference>
<protein>
    <recommendedName>
        <fullName evidence="2">Xylose isomerase-like TIM barrel domain-containing protein</fullName>
    </recommendedName>
</protein>
<dbReference type="InterPro" id="IPR050312">
    <property type="entry name" value="IolE/XylAMocC-like"/>
</dbReference>
<proteinExistence type="predicted"/>
<accession>W9Y1S2</accession>
<dbReference type="SUPFAM" id="SSF51658">
    <property type="entry name" value="Xylose isomerase-like"/>
    <property type="match status" value="1"/>
</dbReference>
<feature type="compositionally biased region" description="Low complexity" evidence="1">
    <location>
        <begin position="60"/>
        <end position="70"/>
    </location>
</feature>
<evidence type="ECO:0000313" key="3">
    <source>
        <dbReference type="EMBL" id="EXJ86762.1"/>
    </source>
</evidence>
<evidence type="ECO:0000259" key="2">
    <source>
        <dbReference type="Pfam" id="PF01261"/>
    </source>
</evidence>
<gene>
    <name evidence="3" type="ORF">A1O3_03716</name>
</gene>
<dbReference type="Proteomes" id="UP000019478">
    <property type="component" value="Unassembled WGS sequence"/>
</dbReference>
<dbReference type="Pfam" id="PF01261">
    <property type="entry name" value="AP_endonuc_2"/>
    <property type="match status" value="1"/>
</dbReference>
<dbReference type="InterPro" id="IPR013022">
    <property type="entry name" value="Xyl_isomerase-like_TIM-brl"/>
</dbReference>
<reference evidence="3 4" key="1">
    <citation type="submission" date="2013-03" db="EMBL/GenBank/DDBJ databases">
        <title>The Genome Sequence of Capronia epimyces CBS 606.96.</title>
        <authorList>
            <consortium name="The Broad Institute Genomics Platform"/>
            <person name="Cuomo C."/>
            <person name="de Hoog S."/>
            <person name="Gorbushina A."/>
            <person name="Walker B."/>
            <person name="Young S.K."/>
            <person name="Zeng Q."/>
            <person name="Gargeya S."/>
            <person name="Fitzgerald M."/>
            <person name="Haas B."/>
            <person name="Abouelleil A."/>
            <person name="Allen A.W."/>
            <person name="Alvarado L."/>
            <person name="Arachchi H.M."/>
            <person name="Berlin A.M."/>
            <person name="Chapman S.B."/>
            <person name="Gainer-Dewar J."/>
            <person name="Goldberg J."/>
            <person name="Griggs A."/>
            <person name="Gujja S."/>
            <person name="Hansen M."/>
            <person name="Howarth C."/>
            <person name="Imamovic A."/>
            <person name="Ireland A."/>
            <person name="Larimer J."/>
            <person name="McCowan C."/>
            <person name="Murphy C."/>
            <person name="Pearson M."/>
            <person name="Poon T.W."/>
            <person name="Priest M."/>
            <person name="Roberts A."/>
            <person name="Saif S."/>
            <person name="Shea T."/>
            <person name="Sisk P."/>
            <person name="Sykes S."/>
            <person name="Wortman J."/>
            <person name="Nusbaum C."/>
            <person name="Birren B."/>
        </authorList>
    </citation>
    <scope>NUCLEOTIDE SEQUENCE [LARGE SCALE GENOMIC DNA]</scope>
    <source>
        <strain evidence="3 4">CBS 606.96</strain>
    </source>
</reference>
<feature type="region of interest" description="Disordered" evidence="1">
    <location>
        <begin position="54"/>
        <end position="77"/>
    </location>
</feature>
<dbReference type="PANTHER" id="PTHR12110:SF57">
    <property type="entry name" value="DIOXYGENASE, PUTATIVE-RELATED"/>
    <property type="match status" value="1"/>
</dbReference>
<dbReference type="GeneID" id="19167841"/>
<dbReference type="PANTHER" id="PTHR12110">
    <property type="entry name" value="HYDROXYPYRUVATE ISOMERASE"/>
    <property type="match status" value="1"/>
</dbReference>
<dbReference type="AlphaFoldDB" id="W9Y1S2"/>
<keyword evidence="4" id="KW-1185">Reference proteome</keyword>
<dbReference type="HOGENOM" id="CLU_035063_0_0_1"/>
<dbReference type="RefSeq" id="XP_007732041.1">
    <property type="nucleotide sequence ID" value="XM_007733851.1"/>
</dbReference>
<organism evidence="3 4">
    <name type="scientific">Capronia epimyces CBS 606.96</name>
    <dbReference type="NCBI Taxonomy" id="1182542"/>
    <lineage>
        <taxon>Eukaryota</taxon>
        <taxon>Fungi</taxon>
        <taxon>Dikarya</taxon>
        <taxon>Ascomycota</taxon>
        <taxon>Pezizomycotina</taxon>
        <taxon>Eurotiomycetes</taxon>
        <taxon>Chaetothyriomycetidae</taxon>
        <taxon>Chaetothyriales</taxon>
        <taxon>Herpotrichiellaceae</taxon>
        <taxon>Capronia</taxon>
    </lineage>
</organism>
<dbReference type="STRING" id="1182542.W9Y1S2"/>
<feature type="domain" description="Xylose isomerase-like TIM barrel" evidence="2">
    <location>
        <begin position="79"/>
        <end position="339"/>
    </location>
</feature>
<dbReference type="OrthoDB" id="5360893at2759"/>
<dbReference type="EMBL" id="AMGY01000003">
    <property type="protein sequence ID" value="EXJ86762.1"/>
    <property type="molecule type" value="Genomic_DNA"/>
</dbReference>
<sequence length="358" mass="40033">MVLKPAVASMSLGRAWLHKLPNKLDQAASQHFQGVEIFYEDLEYFARELASSSSGTSADPTASATQSSSVSPPPSPSQLLEAATTIRQLCQDRSLTIIGMQPFLHYEGLIDRQEHASRIEKLKLWFRIAHSLGTDVIQIPSNFLQDGITGDRDVLVQDLVEVADMGLQERPVIRFAYENLCWGTHVDTWEKAWDLVRQVDRPNFGICLDTFNIAGSVWADPAAVTGKTADADTALAATLAKLRKDIDVTKVFYVQVVDAERMRTPLVQGHAFYAPDQPARMSWSRNARLFAFEEGGYLPVLEITRTILQDLRYQGWVSMELFSQSMADPDPLVPETHARRAAEAWEKLGREIATWGVE</sequence>
<name>W9Y1S2_9EURO</name>
<evidence type="ECO:0000313" key="4">
    <source>
        <dbReference type="Proteomes" id="UP000019478"/>
    </source>
</evidence>
<dbReference type="eggNOG" id="ENOG502S1RE">
    <property type="taxonomic scope" value="Eukaryota"/>
</dbReference>
<dbReference type="Gene3D" id="3.20.20.150">
    <property type="entry name" value="Divalent-metal-dependent TIM barrel enzymes"/>
    <property type="match status" value="1"/>
</dbReference>
<comment type="caution">
    <text evidence="3">The sequence shown here is derived from an EMBL/GenBank/DDBJ whole genome shotgun (WGS) entry which is preliminary data.</text>
</comment>